<evidence type="ECO:0000256" key="1">
    <source>
        <dbReference type="ARBA" id="ARBA00022723"/>
    </source>
</evidence>
<organism evidence="8 9">
    <name type="scientific">Characodon lateralis</name>
    <dbReference type="NCBI Taxonomy" id="208331"/>
    <lineage>
        <taxon>Eukaryota</taxon>
        <taxon>Metazoa</taxon>
        <taxon>Chordata</taxon>
        <taxon>Craniata</taxon>
        <taxon>Vertebrata</taxon>
        <taxon>Euteleostomi</taxon>
        <taxon>Actinopterygii</taxon>
        <taxon>Neopterygii</taxon>
        <taxon>Teleostei</taxon>
        <taxon>Neoteleostei</taxon>
        <taxon>Acanthomorphata</taxon>
        <taxon>Ovalentaria</taxon>
        <taxon>Atherinomorphae</taxon>
        <taxon>Cyprinodontiformes</taxon>
        <taxon>Goodeidae</taxon>
        <taxon>Characodon</taxon>
    </lineage>
</organism>
<dbReference type="Proteomes" id="UP001352852">
    <property type="component" value="Unassembled WGS sequence"/>
</dbReference>
<sequence>MEQLNELGLGARLEVEEETGCREEEKLCLNPKPTKEDVVVSMETRRVVEEEQWRRLFPDIRKCSVVIVRPPAEQLKVWNLRGTERRSSKRVRSRDLMLNWDWMEPLEPENGGSGAKRFVKKVEVKIAAERASEAETGKPKSTLRLTHCLEAASDSAHCHLHNSDRDDLSKELPQRDHNYCLDSNPPEGNSQSEETSLMSRLPSSCGQKDGDGCCLPAEKKNVPSMVLRKLTGDQWILRSATIKKEEEEEEKEAVQIKNRKRREELSPSGRKRRRQACGKCAACLRKNCGKCTFCLDMRKFGGPCRLKQKCVMRRCVVVNARNKWSKLPNRIQVGEGMEPLDQIQAREETGSTDAQPESSHWRGWRKWRHERDSAGGKEEVRKKRWMRRRRRWGQRRGATESKIRKEWDGLLMKEEEEETQPSQFPISTGPSVPGGPSVLSGPSGPLTGTHVQLNLTLDTGHLSSNILSDSALTCLSGLLPQEGSVLHVSTGLTFIPPPPPLSPAPHSAAAIQPLQLKEEEEPVGIELYGRSGGVGEQEKNEQEVRTGISETGQYYEVEVALPDPDCDQCTLPTVSPPPSDITQPASTCDITYKRPEFISLNPECFSLLRGGVRNAEPNGWSLLRLLKMLRRMVLPAHWVAVLAEGPELQLLQCSRLSSMADTIIHVQSDHSFHISVQTRLLPDSHQVYKEHAHRLAHLSQLVTLLLDLERLTICRGFRVQSPACLQQVRSAGCHLLVAPPFHTCLACLLEEESEEDEESEERDGTMWSTSPLYSASLIHWGKSQHETAELGGNKQTHTSPLPLPVGHSRVEESPTPLKEMGPRTARAVAGC</sequence>
<proteinExistence type="predicted"/>
<comment type="caution">
    <text evidence="8">The sequence shown here is derived from an EMBL/GenBank/DDBJ whole genome shotgun (WGS) entry which is preliminary data.</text>
</comment>
<feature type="compositionally biased region" description="Basic and acidic residues" evidence="6">
    <location>
        <begin position="161"/>
        <end position="179"/>
    </location>
</feature>
<evidence type="ECO:0000256" key="2">
    <source>
        <dbReference type="ARBA" id="ARBA00022771"/>
    </source>
</evidence>
<protein>
    <recommendedName>
        <fullName evidence="7">CXXC-type domain-containing protein</fullName>
    </recommendedName>
</protein>
<keyword evidence="3" id="KW-0862">Zinc</keyword>
<feature type="compositionally biased region" description="Polar residues" evidence="6">
    <location>
        <begin position="186"/>
        <end position="204"/>
    </location>
</feature>
<keyword evidence="2 4" id="KW-0863">Zinc-finger</keyword>
<name>A0ABU7CRF5_9TELE</name>
<dbReference type="EMBL" id="JAHUTJ010001671">
    <property type="protein sequence ID" value="MED6264800.1"/>
    <property type="molecule type" value="Genomic_DNA"/>
</dbReference>
<feature type="coiled-coil region" evidence="5">
    <location>
        <begin position="237"/>
        <end position="266"/>
    </location>
</feature>
<evidence type="ECO:0000256" key="6">
    <source>
        <dbReference type="SAM" id="MobiDB-lite"/>
    </source>
</evidence>
<dbReference type="InterPro" id="IPR002857">
    <property type="entry name" value="Znf_CXXC"/>
</dbReference>
<evidence type="ECO:0000313" key="9">
    <source>
        <dbReference type="Proteomes" id="UP001352852"/>
    </source>
</evidence>
<evidence type="ECO:0000256" key="5">
    <source>
        <dbReference type="SAM" id="Coils"/>
    </source>
</evidence>
<keyword evidence="9" id="KW-1185">Reference proteome</keyword>
<feature type="region of interest" description="Disordered" evidence="6">
    <location>
        <begin position="161"/>
        <end position="204"/>
    </location>
</feature>
<gene>
    <name evidence="8" type="ORF">CHARACLAT_018836</name>
</gene>
<accession>A0ABU7CRF5</accession>
<keyword evidence="5" id="KW-0175">Coiled coil</keyword>
<feature type="region of interest" description="Disordered" evidence="6">
    <location>
        <begin position="414"/>
        <end position="435"/>
    </location>
</feature>
<feature type="domain" description="CXXC-type" evidence="7">
    <location>
        <begin position="270"/>
        <end position="316"/>
    </location>
</feature>
<feature type="region of interest" description="Disordered" evidence="6">
    <location>
        <begin position="784"/>
        <end position="823"/>
    </location>
</feature>
<evidence type="ECO:0000256" key="3">
    <source>
        <dbReference type="ARBA" id="ARBA00022833"/>
    </source>
</evidence>
<evidence type="ECO:0000256" key="4">
    <source>
        <dbReference type="PROSITE-ProRule" id="PRU00509"/>
    </source>
</evidence>
<dbReference type="PROSITE" id="PS51058">
    <property type="entry name" value="ZF_CXXC"/>
    <property type="match status" value="1"/>
</dbReference>
<keyword evidence="1" id="KW-0479">Metal-binding</keyword>
<reference evidence="8 9" key="1">
    <citation type="submission" date="2021-06" db="EMBL/GenBank/DDBJ databases">
        <authorList>
            <person name="Palmer J.M."/>
        </authorList>
    </citation>
    <scope>NUCLEOTIDE SEQUENCE [LARGE SCALE GENOMIC DNA]</scope>
    <source>
        <strain evidence="8 9">CL_MEX2019</strain>
        <tissue evidence="8">Muscle</tissue>
    </source>
</reference>
<evidence type="ECO:0000313" key="8">
    <source>
        <dbReference type="EMBL" id="MED6264800.1"/>
    </source>
</evidence>
<dbReference type="Pfam" id="PF02008">
    <property type="entry name" value="zf-CXXC"/>
    <property type="match status" value="1"/>
</dbReference>
<evidence type="ECO:0000259" key="7">
    <source>
        <dbReference type="PROSITE" id="PS51058"/>
    </source>
</evidence>